<dbReference type="RefSeq" id="WP_020741921.1">
    <property type="nucleotide sequence ID" value="NC_021658.1"/>
</dbReference>
<feature type="chain" id="PRO_5004526226" description="Bacterial Ig-like domain-containing protein" evidence="2">
    <location>
        <begin position="23"/>
        <end position="679"/>
    </location>
</feature>
<feature type="compositionally biased region" description="Gly residues" evidence="1">
    <location>
        <begin position="544"/>
        <end position="554"/>
    </location>
</feature>
<sequence length="679" mass="70749">MRVIRFLLASLFCALAMLPARAAWAAITVTFVEPGQHAWSQTNVDVRVEVSSTVQIARVQAQLGAGSVILTNIGGTTYKAGISTFGLPYGEHTLTVTATDVEGTSVSAQRTVFQDQTPTAQVLAPTHEAVAHPSLRIAATCVDDHPADCSIRATATFRDTSPPTSVELARATAALDTVVDLSAYSGRKFDLKFEVLDVHSMMVLQGPTILVEASPQLEAIDEVPGRILDFDATRILFIKGRQEIFLLDRATRATTRAIKLAYPYQLNDATRAFLTGAGAAMEVPAPPAIGRPPTAVYEWRHGALLKLTENGRMAFVSGDTMAYSGSGTYVRDLASGTDELALGVALDRPSMDVAEDGLFAYVDRARALYTRRDGTSTLLVTSGGGISRPVTDGINVVFAQALSSGQSQSILATPSGQVPLGVVPVAHPEGAQTGAYQLHAGYIAFLKGSSGAEQVWLRTPSGAQHQLSSFGTPSQLDDPPARLGHDGISDDGEVMFLSPPKRYLGAPGAAPREISSHLGHARWFQGAWYVVMGNTLFQVDDGSSGEGEGGGAGEADGSTGASFASGRGARAAVSMTRVGEAGARAASAPAAASPELPEGELPASSSCALAARQPGLGGALEAAVLAALGLAMAARGRPRLRRDRGGADATPSRRATRQQGSDTPSARAAGYSCVRASPR</sequence>
<feature type="signal peptide" evidence="2">
    <location>
        <begin position="1"/>
        <end position="22"/>
    </location>
</feature>
<evidence type="ECO:0008006" key="5">
    <source>
        <dbReference type="Google" id="ProtNLM"/>
    </source>
</evidence>
<dbReference type="CDD" id="cd00146">
    <property type="entry name" value="PKD"/>
    <property type="match status" value="1"/>
</dbReference>
<organism evidence="3 4">
    <name type="scientific">Sorangium cellulosum So0157-2</name>
    <dbReference type="NCBI Taxonomy" id="1254432"/>
    <lineage>
        <taxon>Bacteria</taxon>
        <taxon>Pseudomonadati</taxon>
        <taxon>Myxococcota</taxon>
        <taxon>Polyangia</taxon>
        <taxon>Polyangiales</taxon>
        <taxon>Polyangiaceae</taxon>
        <taxon>Sorangium</taxon>
    </lineage>
</organism>
<proteinExistence type="predicted"/>
<reference evidence="3 4" key="1">
    <citation type="journal article" date="2013" name="Sci. Rep.">
        <title>Extraordinary expansion of a Sorangium cellulosum genome from an alkaline milieu.</title>
        <authorList>
            <person name="Han K."/>
            <person name="Li Z.F."/>
            <person name="Peng R."/>
            <person name="Zhu L.P."/>
            <person name="Zhou T."/>
            <person name="Wang L.G."/>
            <person name="Li S.G."/>
            <person name="Zhang X.B."/>
            <person name="Hu W."/>
            <person name="Wu Z.H."/>
            <person name="Qin N."/>
            <person name="Li Y.Z."/>
        </authorList>
    </citation>
    <scope>NUCLEOTIDE SEQUENCE [LARGE SCALE GENOMIC DNA]</scope>
    <source>
        <strain evidence="3 4">So0157-2</strain>
    </source>
</reference>
<dbReference type="STRING" id="1254432.SCE1572_50480"/>
<feature type="region of interest" description="Disordered" evidence="1">
    <location>
        <begin position="635"/>
        <end position="679"/>
    </location>
</feature>
<dbReference type="EMBL" id="CP003969">
    <property type="protein sequence ID" value="AGP42016.1"/>
    <property type="molecule type" value="Genomic_DNA"/>
</dbReference>
<evidence type="ECO:0000256" key="2">
    <source>
        <dbReference type="SAM" id="SignalP"/>
    </source>
</evidence>
<dbReference type="PATRIC" id="fig|1254432.3.peg.11384"/>
<feature type="compositionally biased region" description="Low complexity" evidence="1">
    <location>
        <begin position="555"/>
        <end position="564"/>
    </location>
</feature>
<gene>
    <name evidence="3" type="ORF">SCE1572_50480</name>
</gene>
<dbReference type="OrthoDB" id="5524638at2"/>
<name>S4YCC9_SORCE</name>
<dbReference type="AlphaFoldDB" id="S4YCC9"/>
<evidence type="ECO:0000313" key="4">
    <source>
        <dbReference type="Proteomes" id="UP000014803"/>
    </source>
</evidence>
<dbReference type="HOGENOM" id="CLU_421446_0_0_7"/>
<evidence type="ECO:0000313" key="3">
    <source>
        <dbReference type="EMBL" id="AGP42016.1"/>
    </source>
</evidence>
<protein>
    <recommendedName>
        <fullName evidence="5">Bacterial Ig-like domain-containing protein</fullName>
    </recommendedName>
</protein>
<dbReference type="Proteomes" id="UP000014803">
    <property type="component" value="Chromosome"/>
</dbReference>
<dbReference type="KEGG" id="scu:SCE1572_50480"/>
<accession>S4YCC9</accession>
<evidence type="ECO:0000256" key="1">
    <source>
        <dbReference type="SAM" id="MobiDB-lite"/>
    </source>
</evidence>
<dbReference type="eggNOG" id="COG4733">
    <property type="taxonomic scope" value="Bacteria"/>
</dbReference>
<keyword evidence="2" id="KW-0732">Signal</keyword>
<feature type="region of interest" description="Disordered" evidence="1">
    <location>
        <begin position="541"/>
        <end position="564"/>
    </location>
</feature>